<dbReference type="AlphaFoldDB" id="A0A8G0LA50"/>
<accession>A0A8G0LA50</accession>
<gene>
    <name evidence="1" type="ORF">H0G86_005736</name>
</gene>
<name>A0A8G0LA50_9HYPO</name>
<reference evidence="1 2" key="1">
    <citation type="journal article" date="2021" name="BMC Genomics">
        <title>Telomere-to-telomere genome assembly of asparaginase-producing Trichoderma simmonsii.</title>
        <authorList>
            <person name="Chung D."/>
            <person name="Kwon Y.M."/>
            <person name="Yang Y."/>
        </authorList>
    </citation>
    <scope>NUCLEOTIDE SEQUENCE [LARGE SCALE GENOMIC DNA]</scope>
    <source>
        <strain evidence="1 2">GH-Sj1</strain>
    </source>
</reference>
<sequence length="235" mass="25818">MPYGSRLWRDVPATERGLEPLPAAVVEVLRPCDWLWMPRPDDPMVGWMAEDPFSHKDSIAPAPALPPPRCKKLRRWLPYRKQQAPDPVDLAIDATEHNTAAPTPEIAIPGAATIASEAPESRRQAFLPGSDSGECRNEELLLFYYRTIAACDRLRIEGGLSRALTSADAFLPMGFRLAISSDLRLAALAQGHASAGHWHRRNGAILTIEGVSIPRRQSVGWQHQLKPAPESLSGG</sequence>
<evidence type="ECO:0000313" key="2">
    <source>
        <dbReference type="Proteomes" id="UP000826661"/>
    </source>
</evidence>
<protein>
    <submittedName>
        <fullName evidence="1">Uncharacterized protein</fullName>
    </submittedName>
</protein>
<dbReference type="EMBL" id="CP075866">
    <property type="protein sequence ID" value="QYS98557.1"/>
    <property type="molecule type" value="Genomic_DNA"/>
</dbReference>
<organism evidence="1 2">
    <name type="scientific">Trichoderma simmonsii</name>
    <dbReference type="NCBI Taxonomy" id="1491479"/>
    <lineage>
        <taxon>Eukaryota</taxon>
        <taxon>Fungi</taxon>
        <taxon>Dikarya</taxon>
        <taxon>Ascomycota</taxon>
        <taxon>Pezizomycotina</taxon>
        <taxon>Sordariomycetes</taxon>
        <taxon>Hypocreomycetidae</taxon>
        <taxon>Hypocreales</taxon>
        <taxon>Hypocreaceae</taxon>
        <taxon>Trichoderma</taxon>
    </lineage>
</organism>
<proteinExistence type="predicted"/>
<dbReference type="Proteomes" id="UP000826661">
    <property type="component" value="Chromosome III"/>
</dbReference>
<evidence type="ECO:0000313" key="1">
    <source>
        <dbReference type="EMBL" id="QYS98557.1"/>
    </source>
</evidence>
<keyword evidence="2" id="KW-1185">Reference proteome</keyword>